<evidence type="ECO:0000259" key="1">
    <source>
        <dbReference type="PROSITE" id="PS51186"/>
    </source>
</evidence>
<dbReference type="EMBL" id="BAAADJ010000021">
    <property type="protein sequence ID" value="GAA0329651.1"/>
    <property type="molecule type" value="Genomic_DNA"/>
</dbReference>
<dbReference type="CDD" id="cd04301">
    <property type="entry name" value="NAT_SF"/>
    <property type="match status" value="1"/>
</dbReference>
<accession>A0ABP3G216</accession>
<dbReference type="RefSeq" id="WP_343798713.1">
    <property type="nucleotide sequence ID" value="NZ_BAAADJ010000021.1"/>
</dbReference>
<reference evidence="3" key="1">
    <citation type="journal article" date="2019" name="Int. J. Syst. Evol. Microbiol.">
        <title>The Global Catalogue of Microorganisms (GCM) 10K type strain sequencing project: providing services to taxonomists for standard genome sequencing and annotation.</title>
        <authorList>
            <consortium name="The Broad Institute Genomics Platform"/>
            <consortium name="The Broad Institute Genome Sequencing Center for Infectious Disease"/>
            <person name="Wu L."/>
            <person name="Ma J."/>
        </authorList>
    </citation>
    <scope>NUCLEOTIDE SEQUENCE [LARGE SCALE GENOMIC DNA]</scope>
    <source>
        <strain evidence="3">JCM 9731</strain>
    </source>
</reference>
<dbReference type="InterPro" id="IPR000182">
    <property type="entry name" value="GNAT_dom"/>
</dbReference>
<dbReference type="PROSITE" id="PS51186">
    <property type="entry name" value="GNAT"/>
    <property type="match status" value="1"/>
</dbReference>
<sequence>MEYNIRQITDEIAKQILCWKYETPYDFYNSELTEENVRELVDDTYHVVFDNHDKLIGFYCTGAAAQVPTGKEFGAYDKDYVDIGLGLKPDLTGKGLGSSFLRFIIDHICEDRDYQKLRLTVATFNKRAISLYTKVGFVREISFHTDTTEFITMVLE</sequence>
<dbReference type="InterPro" id="IPR016181">
    <property type="entry name" value="Acyl_CoA_acyltransferase"/>
</dbReference>
<keyword evidence="3" id="KW-1185">Reference proteome</keyword>
<name>A0ABP3G216_9BACI</name>
<evidence type="ECO:0000313" key="3">
    <source>
        <dbReference type="Proteomes" id="UP001500782"/>
    </source>
</evidence>
<organism evidence="2 3">
    <name type="scientific">Bacillus carboniphilus</name>
    <dbReference type="NCBI Taxonomy" id="86663"/>
    <lineage>
        <taxon>Bacteria</taxon>
        <taxon>Bacillati</taxon>
        <taxon>Bacillota</taxon>
        <taxon>Bacilli</taxon>
        <taxon>Bacillales</taxon>
        <taxon>Bacillaceae</taxon>
        <taxon>Bacillus</taxon>
    </lineage>
</organism>
<protein>
    <submittedName>
        <fullName evidence="2">GNAT family protein</fullName>
    </submittedName>
</protein>
<feature type="domain" description="N-acetyltransferase" evidence="1">
    <location>
        <begin position="3"/>
        <end position="156"/>
    </location>
</feature>
<dbReference type="Proteomes" id="UP001500782">
    <property type="component" value="Unassembled WGS sequence"/>
</dbReference>
<proteinExistence type="predicted"/>
<comment type="caution">
    <text evidence="2">The sequence shown here is derived from an EMBL/GenBank/DDBJ whole genome shotgun (WGS) entry which is preliminary data.</text>
</comment>
<gene>
    <name evidence="2" type="ORF">GCM10008967_20170</name>
</gene>
<dbReference type="SUPFAM" id="SSF55729">
    <property type="entry name" value="Acyl-CoA N-acyltransferases (Nat)"/>
    <property type="match status" value="1"/>
</dbReference>
<dbReference type="Pfam" id="PF00583">
    <property type="entry name" value="Acetyltransf_1"/>
    <property type="match status" value="1"/>
</dbReference>
<dbReference type="Gene3D" id="3.40.630.30">
    <property type="match status" value="1"/>
</dbReference>
<evidence type="ECO:0000313" key="2">
    <source>
        <dbReference type="EMBL" id="GAA0329651.1"/>
    </source>
</evidence>